<sequence>MTIANPDMPASRLFDEIYTRWLAQFERWKRTPLPPDELHNQALVYASQVVEEYNRRLTRELGSPFQQQIDASVYALVALIDESVLYGDWPALSLWQSCPLEYHLWQTHSAGDQIPRQITALLNERNPGKRDLAALYLRCLTLGFGSRRGDFNLQNHQETCRLLWHFAFQHDAQLSDIAERMESTALGTPLHLPAHRRLPDNSRLHLIALVILLALLLLSQRLWLSIEDAIGVNSLPDFPVTQSCQGDDK</sequence>
<dbReference type="PANTHER" id="PTHR38033">
    <property type="entry name" value="MEMBRANE PROTEIN-RELATED"/>
    <property type="match status" value="1"/>
</dbReference>
<proteinExistence type="predicted"/>
<dbReference type="InterPro" id="IPR038522">
    <property type="entry name" value="T4/T6SS_DotU_sf"/>
</dbReference>
<accession>A0A8I0G4P6</accession>
<dbReference type="PANTHER" id="PTHR38033:SF1">
    <property type="entry name" value="DOTU FAMILY TYPE IV_VI SECRETION SYSTEM PROTEIN"/>
    <property type="match status" value="1"/>
</dbReference>
<evidence type="ECO:0000313" key="3">
    <source>
        <dbReference type="Proteomes" id="UP000605024"/>
    </source>
</evidence>
<dbReference type="AlphaFoldDB" id="A0A8I0G4P6"/>
<reference evidence="2" key="1">
    <citation type="submission" date="2020-09" db="EMBL/GenBank/DDBJ databases">
        <title>Characterization of IncC plasmids in Enterobacterales of food-producing animals originating from China.</title>
        <authorList>
            <person name="Zhang Y."/>
            <person name="Lei C.-W."/>
        </authorList>
    </citation>
    <scope>NUCLEOTIDE SEQUENCE</scope>
    <source>
        <strain evidence="2">CC1</strain>
    </source>
</reference>
<evidence type="ECO:0000313" key="2">
    <source>
        <dbReference type="EMBL" id="MBD3123986.1"/>
    </source>
</evidence>
<dbReference type="Proteomes" id="UP000605024">
    <property type="component" value="Unassembled WGS sequence"/>
</dbReference>
<organism evidence="2 3">
    <name type="scientific">Citrobacter braakii</name>
    <dbReference type="NCBI Taxonomy" id="57706"/>
    <lineage>
        <taxon>Bacteria</taxon>
        <taxon>Pseudomonadati</taxon>
        <taxon>Pseudomonadota</taxon>
        <taxon>Gammaproteobacteria</taxon>
        <taxon>Enterobacterales</taxon>
        <taxon>Enterobacteriaceae</taxon>
        <taxon>Citrobacter</taxon>
        <taxon>Citrobacter freundii complex</taxon>
    </lineage>
</organism>
<dbReference type="Pfam" id="PF09850">
    <property type="entry name" value="DotU"/>
    <property type="match status" value="1"/>
</dbReference>
<feature type="domain" description="Type IV / VI secretion system DotU" evidence="1">
    <location>
        <begin position="66"/>
        <end position="218"/>
    </location>
</feature>
<dbReference type="RefSeq" id="WP_049043247.1">
    <property type="nucleotide sequence ID" value="NZ_CP063074.1"/>
</dbReference>
<comment type="caution">
    <text evidence="2">The sequence shown here is derived from an EMBL/GenBank/DDBJ whole genome shotgun (WGS) entry which is preliminary data.</text>
</comment>
<evidence type="ECO:0000259" key="1">
    <source>
        <dbReference type="Pfam" id="PF09850"/>
    </source>
</evidence>
<name>A0A8I0G4P6_CITBR</name>
<dbReference type="InterPro" id="IPR017732">
    <property type="entry name" value="T4/T6SS_DotU"/>
</dbReference>
<dbReference type="Gene3D" id="1.25.40.590">
    <property type="entry name" value="Type IV / VI secretion system, DotU"/>
    <property type="match status" value="1"/>
</dbReference>
<dbReference type="EMBL" id="JACXSK010000008">
    <property type="protein sequence ID" value="MBD3123986.1"/>
    <property type="molecule type" value="Genomic_DNA"/>
</dbReference>
<protein>
    <submittedName>
        <fullName evidence="2">DotU family type IV/VI secretion system protein</fullName>
    </submittedName>
</protein>
<gene>
    <name evidence="2" type="ORF">ID160_15010</name>
</gene>